<dbReference type="GO" id="GO:0033214">
    <property type="term" value="P:siderophore-iron import into cell"/>
    <property type="evidence" value="ECO:0007669"/>
    <property type="project" value="TreeGrafter"/>
</dbReference>
<evidence type="ECO:0000256" key="6">
    <source>
        <dbReference type="ARBA" id="ARBA00022989"/>
    </source>
</evidence>
<feature type="transmembrane region" description="Helical" evidence="8">
    <location>
        <begin position="322"/>
        <end position="343"/>
    </location>
</feature>
<keyword evidence="3" id="KW-0813">Transport</keyword>
<keyword evidence="4" id="KW-1003">Cell membrane</keyword>
<dbReference type="AlphaFoldDB" id="A0A1H1LMJ9"/>
<comment type="similarity">
    <text evidence="2">Belongs to the binding-protein-dependent transport system permease family. FecCD subfamily.</text>
</comment>
<dbReference type="GO" id="GO:0005886">
    <property type="term" value="C:plasma membrane"/>
    <property type="evidence" value="ECO:0007669"/>
    <property type="project" value="UniProtKB-SubCell"/>
</dbReference>
<keyword evidence="6 8" id="KW-1133">Transmembrane helix</keyword>
<evidence type="ECO:0000256" key="4">
    <source>
        <dbReference type="ARBA" id="ARBA00022475"/>
    </source>
</evidence>
<evidence type="ECO:0000256" key="5">
    <source>
        <dbReference type="ARBA" id="ARBA00022692"/>
    </source>
</evidence>
<dbReference type="InterPro" id="IPR037294">
    <property type="entry name" value="ABC_BtuC-like"/>
</dbReference>
<evidence type="ECO:0000256" key="1">
    <source>
        <dbReference type="ARBA" id="ARBA00004651"/>
    </source>
</evidence>
<dbReference type="Proteomes" id="UP000181956">
    <property type="component" value="Chromosome I"/>
</dbReference>
<evidence type="ECO:0000313" key="9">
    <source>
        <dbReference type="EMBL" id="SDR75753.1"/>
    </source>
</evidence>
<evidence type="ECO:0000256" key="8">
    <source>
        <dbReference type="SAM" id="Phobius"/>
    </source>
</evidence>
<dbReference type="CDD" id="cd06550">
    <property type="entry name" value="TM_ABC_iron-siderophores_like"/>
    <property type="match status" value="1"/>
</dbReference>
<dbReference type="STRING" id="412690.SAMN04489834_0155"/>
<dbReference type="InterPro" id="IPR000522">
    <property type="entry name" value="ABC_transptr_permease_BtuC"/>
</dbReference>
<name>A0A1H1LMJ9_9MICO</name>
<dbReference type="OrthoDB" id="9796260at2"/>
<feature type="transmembrane region" description="Helical" evidence="8">
    <location>
        <begin position="209"/>
        <end position="230"/>
    </location>
</feature>
<dbReference type="EMBL" id="LT629742">
    <property type="protein sequence ID" value="SDR75753.1"/>
    <property type="molecule type" value="Genomic_DNA"/>
</dbReference>
<feature type="transmembrane region" description="Helical" evidence="8">
    <location>
        <begin position="134"/>
        <end position="155"/>
    </location>
</feature>
<feature type="transmembrane region" description="Helical" evidence="8">
    <location>
        <begin position="40"/>
        <end position="63"/>
    </location>
</feature>
<keyword evidence="10" id="KW-1185">Reference proteome</keyword>
<gene>
    <name evidence="9" type="ORF">SAMN04489834_0155</name>
</gene>
<dbReference type="Pfam" id="PF01032">
    <property type="entry name" value="FecCD"/>
    <property type="match status" value="1"/>
</dbReference>
<dbReference type="SUPFAM" id="SSF81345">
    <property type="entry name" value="ABC transporter involved in vitamin B12 uptake, BtuC"/>
    <property type="match status" value="1"/>
</dbReference>
<keyword evidence="5 8" id="KW-0812">Transmembrane</keyword>
<evidence type="ECO:0000313" key="10">
    <source>
        <dbReference type="Proteomes" id="UP000181956"/>
    </source>
</evidence>
<evidence type="ECO:0000256" key="2">
    <source>
        <dbReference type="ARBA" id="ARBA00007935"/>
    </source>
</evidence>
<feature type="transmembrane region" description="Helical" evidence="8">
    <location>
        <begin position="75"/>
        <end position="97"/>
    </location>
</feature>
<feature type="transmembrane region" description="Helical" evidence="8">
    <location>
        <begin position="242"/>
        <end position="264"/>
    </location>
</feature>
<dbReference type="PANTHER" id="PTHR30472">
    <property type="entry name" value="FERRIC ENTEROBACTIN TRANSPORT SYSTEM PERMEASE PROTEIN"/>
    <property type="match status" value="1"/>
</dbReference>
<feature type="transmembrane region" description="Helical" evidence="8">
    <location>
        <begin position="109"/>
        <end position="128"/>
    </location>
</feature>
<comment type="subcellular location">
    <subcellularLocation>
        <location evidence="1">Cell membrane</location>
        <topology evidence="1">Multi-pass membrane protein</topology>
    </subcellularLocation>
</comment>
<feature type="transmembrane region" description="Helical" evidence="8">
    <location>
        <begin position="296"/>
        <end position="316"/>
    </location>
</feature>
<keyword evidence="7 8" id="KW-0472">Membrane</keyword>
<proteinExistence type="inferred from homology"/>
<dbReference type="RefSeq" id="WP_083362345.1">
    <property type="nucleotide sequence ID" value="NZ_LT629742.1"/>
</dbReference>
<protein>
    <submittedName>
        <fullName evidence="9">Iron complex transport system permease protein</fullName>
    </submittedName>
</protein>
<accession>A0A1H1LMJ9</accession>
<dbReference type="Gene3D" id="1.10.3470.10">
    <property type="entry name" value="ABC transporter involved in vitamin B12 uptake, BtuC"/>
    <property type="match status" value="1"/>
</dbReference>
<sequence>MPTSPPLLRRGADAASPASSRAARARASLAAALRSPRVRVALLALAALASIALFLFVGITGSWDFAIPFRGRKVAAMVLVAVAIGVSTVLFQTITANRILTPSIMGFDALYLLVQTTLMFVFGASAFTSVDSRLVWLGEVALMVGFAGLLFRWLFVGAKRSIYLLVLVGIVFGVFFRSLASMMQRMLDPAAFAVLQDSFFATFNAVDPAQLWLSAIAVIAVCVVALRLLPVLDVLNLGEEQAIALGVNHRRTVTILLVLIAILVAVSTSLVGPITFFGLIVANLAYLIVGNSRHALVLPATIFLGVICLVGGQFVLEQVFGLGTVLSVVIEFVGGILFIVLLLRKGIR</sequence>
<evidence type="ECO:0000256" key="7">
    <source>
        <dbReference type="ARBA" id="ARBA00023136"/>
    </source>
</evidence>
<organism evidence="9 10">
    <name type="scientific">Microterricola viridarii</name>
    <dbReference type="NCBI Taxonomy" id="412690"/>
    <lineage>
        <taxon>Bacteria</taxon>
        <taxon>Bacillati</taxon>
        <taxon>Actinomycetota</taxon>
        <taxon>Actinomycetes</taxon>
        <taxon>Micrococcales</taxon>
        <taxon>Microbacteriaceae</taxon>
        <taxon>Microterricola</taxon>
    </lineage>
</organism>
<feature type="transmembrane region" description="Helical" evidence="8">
    <location>
        <begin position="270"/>
        <end position="289"/>
    </location>
</feature>
<evidence type="ECO:0000256" key="3">
    <source>
        <dbReference type="ARBA" id="ARBA00022448"/>
    </source>
</evidence>
<dbReference type="GO" id="GO:0022857">
    <property type="term" value="F:transmembrane transporter activity"/>
    <property type="evidence" value="ECO:0007669"/>
    <property type="project" value="InterPro"/>
</dbReference>
<feature type="transmembrane region" description="Helical" evidence="8">
    <location>
        <begin position="162"/>
        <end position="180"/>
    </location>
</feature>
<dbReference type="PANTHER" id="PTHR30472:SF19">
    <property type="entry name" value="PETROBACTIN IMPORT SYSTEM PERMEASE PROTEIN YCLO"/>
    <property type="match status" value="1"/>
</dbReference>
<reference evidence="10" key="1">
    <citation type="submission" date="2016-10" db="EMBL/GenBank/DDBJ databases">
        <authorList>
            <person name="Varghese N."/>
            <person name="Submissions S."/>
        </authorList>
    </citation>
    <scope>NUCLEOTIDE SEQUENCE [LARGE SCALE GENOMIC DNA]</scope>
    <source>
        <strain evidence="10">DSM 21772</strain>
    </source>
</reference>